<evidence type="ECO:0000313" key="2">
    <source>
        <dbReference type="Proteomes" id="UP000247973"/>
    </source>
</evidence>
<dbReference type="Proteomes" id="UP000247973">
    <property type="component" value="Unassembled WGS sequence"/>
</dbReference>
<proteinExistence type="predicted"/>
<reference evidence="1 2" key="1">
    <citation type="submission" date="2018-03" db="EMBL/GenBank/DDBJ databases">
        <title>Genomic Encyclopedia of Archaeal and Bacterial Type Strains, Phase II (KMG-II): from individual species to whole genera.</title>
        <authorList>
            <person name="Goeker M."/>
        </authorList>
    </citation>
    <scope>NUCLEOTIDE SEQUENCE [LARGE SCALE GENOMIC DNA]</scope>
    <source>
        <strain evidence="1 2">DSM 100214</strain>
    </source>
</reference>
<keyword evidence="2" id="KW-1185">Reference proteome</keyword>
<accession>A0A2V3PKV8</accession>
<dbReference type="AlphaFoldDB" id="A0A2V3PKV8"/>
<dbReference type="RefSeq" id="WP_110312355.1">
    <property type="nucleotide sequence ID" value="NZ_QICL01000037.1"/>
</dbReference>
<evidence type="ECO:0000313" key="1">
    <source>
        <dbReference type="EMBL" id="PXV59336.1"/>
    </source>
</evidence>
<organism evidence="1 2">
    <name type="scientific">Dysgonomonas alginatilytica</name>
    <dbReference type="NCBI Taxonomy" id="1605892"/>
    <lineage>
        <taxon>Bacteria</taxon>
        <taxon>Pseudomonadati</taxon>
        <taxon>Bacteroidota</taxon>
        <taxon>Bacteroidia</taxon>
        <taxon>Bacteroidales</taxon>
        <taxon>Dysgonomonadaceae</taxon>
        <taxon>Dysgonomonas</taxon>
    </lineage>
</organism>
<sequence length="1088" mass="124292">MKKTRIYILITVLIISNLQIIAQSTTIGFPKLSSLQPIEPTTASLGRYGEYKMDNSNGQPDISIPLYEIRSGDLRIPIILNYQSGGIKVSQEATWVGLGWDLFYGGQLTRVVNGFPDELESTDRPNALDIRNYINKNLDNPYDDYLKELSSGRQEYSFMPDEYYYNIGLENGKYIGKDVEALIPYKPIKISSSEDFTAIADANGTVFTFGGTQETTKPLTAAHNYPSYISAWYLNEIRSANNHTIRYVYQYDGEYNGNETGYYEGAKLIRRQEGLGNSYSLTRIPLTRAGMGQIVKSSKPQYIYFNGGRISFELTSREDIVYPSSLKKLSSITIEVLSSNNTYTPLKKIQFDYSYKSNRLFLNKVSEIADNTIKIVAEFEYNENLLPKKESFSYDYCGYYNGNNVLTPIATQKIEAGNKSLVIGGADKSASPSLTQAGVLTGIKHPTGGKTIYKWGNHHYGEGQPIDGSNYEPKRTVSVQGYFDKELLLELDPDDHLRNLPGPHPYGSTEYVCDRSQTVEVTYSVSSQFIEDQSMHQKYDRGGVGIIDKTTNNVLLDYSNRSTASVNHQTVDITFIAGRTYLIYATTNCKNVISFIEFKYLYQPPPEEIPARNYLYFGLRIEEIENYDSDSRLIEKSVFSYLDPADPKKSSGYLTSTEPIRLSTQKRMLSIFGSMCESTLTEYKYYYNRPITGIYPNGVNYEYVQVRNEKLDKTNNGIIQYRFKKAYDPEYGTDVPKVSASDERGKLLEESVYDTQNKLVQNTNYFYKDDSRIKKVSTGFKLLKYLDMEGGCSGVDPEYYLDDMYIPVNYSYYSTWSRPDSIVKYTYIDTKNYIKNKTEYTYDDIISCLPTKTTESTSIDKKKRITNNKYPSQLTDAVSQKMTEKNIINQFIIKEELTDNILINRQTNKYSIKLLDKNNNPWFYNRDLACMDSIVIQYSTSLPITKLKIPIYDNFNNILQYETTTKSPYTYLWGYGGQYPIAEIQNATYAEVVQKLTQVLIDRVAQAAVPADADLQQIKALTTSIPTALITTYTYKPLVGMLTATNPREVTTYHEYDTFGRLKATYIQEKGSNVKKLLQSYDYHYQNQ</sequence>
<gene>
    <name evidence="1" type="ORF">CLV62_1372</name>
</gene>
<dbReference type="EMBL" id="QICL01000037">
    <property type="protein sequence ID" value="PXV59336.1"/>
    <property type="molecule type" value="Genomic_DNA"/>
</dbReference>
<protein>
    <recommendedName>
        <fullName evidence="3">YD repeat-containing protein</fullName>
    </recommendedName>
</protein>
<comment type="caution">
    <text evidence="1">The sequence shown here is derived from an EMBL/GenBank/DDBJ whole genome shotgun (WGS) entry which is preliminary data.</text>
</comment>
<dbReference type="OrthoDB" id="9814627at2"/>
<name>A0A2V3PKV8_9BACT</name>
<evidence type="ECO:0008006" key="3">
    <source>
        <dbReference type="Google" id="ProtNLM"/>
    </source>
</evidence>